<dbReference type="EnsemblMetazoa" id="XM_795578">
    <property type="protein sequence ID" value="XP_800671"/>
    <property type="gene ID" value="LOC591775"/>
</dbReference>
<organism evidence="14 15">
    <name type="scientific">Strongylocentrotus purpuratus</name>
    <name type="common">Purple sea urchin</name>
    <dbReference type="NCBI Taxonomy" id="7668"/>
    <lineage>
        <taxon>Eukaryota</taxon>
        <taxon>Metazoa</taxon>
        <taxon>Echinodermata</taxon>
        <taxon>Eleutherozoa</taxon>
        <taxon>Echinozoa</taxon>
        <taxon>Echinoidea</taxon>
        <taxon>Euechinoidea</taxon>
        <taxon>Echinacea</taxon>
        <taxon>Camarodonta</taxon>
        <taxon>Echinidea</taxon>
        <taxon>Strongylocentrotidae</taxon>
        <taxon>Strongylocentrotus</taxon>
    </lineage>
</organism>
<evidence type="ECO:0000256" key="4">
    <source>
        <dbReference type="ARBA" id="ARBA00022989"/>
    </source>
</evidence>
<dbReference type="PROSITE" id="PS50262">
    <property type="entry name" value="G_PROTEIN_RECEP_F1_2"/>
    <property type="match status" value="1"/>
</dbReference>
<feature type="compositionally biased region" description="Basic residues" evidence="11">
    <location>
        <begin position="355"/>
        <end position="368"/>
    </location>
</feature>
<comment type="similarity">
    <text evidence="10">Belongs to the G-protein coupled receptor 1 family.</text>
</comment>
<evidence type="ECO:0000259" key="13">
    <source>
        <dbReference type="PROSITE" id="PS50262"/>
    </source>
</evidence>
<dbReference type="InterPro" id="IPR017452">
    <property type="entry name" value="GPCR_Rhodpsn_7TM"/>
</dbReference>
<dbReference type="Gene3D" id="1.20.1070.10">
    <property type="entry name" value="Rhodopsin 7-helix transmembrane proteins"/>
    <property type="match status" value="1"/>
</dbReference>
<feature type="transmembrane region" description="Helical" evidence="12">
    <location>
        <begin position="176"/>
        <end position="201"/>
    </location>
</feature>
<feature type="transmembrane region" description="Helical" evidence="12">
    <location>
        <begin position="134"/>
        <end position="156"/>
    </location>
</feature>
<evidence type="ECO:0000256" key="11">
    <source>
        <dbReference type="SAM" id="MobiDB-lite"/>
    </source>
</evidence>
<dbReference type="InterPro" id="IPR000276">
    <property type="entry name" value="GPCR_Rhodpsn"/>
</dbReference>
<proteinExistence type="inferred from homology"/>
<dbReference type="GO" id="GO:0007204">
    <property type="term" value="P:positive regulation of cytosolic calcium ion concentration"/>
    <property type="evidence" value="ECO:0000318"/>
    <property type="project" value="GO_Central"/>
</dbReference>
<evidence type="ECO:0000313" key="15">
    <source>
        <dbReference type="Proteomes" id="UP000007110"/>
    </source>
</evidence>
<feature type="compositionally biased region" description="Basic and acidic residues" evidence="11">
    <location>
        <begin position="504"/>
        <end position="513"/>
    </location>
</feature>
<feature type="region of interest" description="Disordered" evidence="11">
    <location>
        <begin position="462"/>
        <end position="521"/>
    </location>
</feature>
<dbReference type="SUPFAM" id="SSF81321">
    <property type="entry name" value="Family A G protein-coupled receptor-like"/>
    <property type="match status" value="1"/>
</dbReference>
<keyword evidence="7 10" id="KW-0675">Receptor</keyword>
<dbReference type="EnsemblMetazoa" id="XM_030983371">
    <property type="protein sequence ID" value="XP_030839231"/>
    <property type="gene ID" value="LOC115918068"/>
</dbReference>
<name>A0A7M7RJ18_STRPU</name>
<feature type="transmembrane region" description="Helical" evidence="12">
    <location>
        <begin position="91"/>
        <end position="113"/>
    </location>
</feature>
<dbReference type="GO" id="GO:0006954">
    <property type="term" value="P:inflammatory response"/>
    <property type="evidence" value="ECO:0000318"/>
    <property type="project" value="GO_Central"/>
</dbReference>
<dbReference type="GO" id="GO:0004930">
    <property type="term" value="F:G protein-coupled receptor activity"/>
    <property type="evidence" value="ECO:0007669"/>
    <property type="project" value="UniProtKB-KW"/>
</dbReference>
<reference evidence="14" key="2">
    <citation type="submission" date="2021-01" db="UniProtKB">
        <authorList>
            <consortium name="EnsemblMetazoa"/>
        </authorList>
    </citation>
    <scope>IDENTIFICATION</scope>
</reference>
<keyword evidence="6 12" id="KW-0472">Membrane</keyword>
<evidence type="ECO:0000256" key="2">
    <source>
        <dbReference type="ARBA" id="ARBA00022475"/>
    </source>
</evidence>
<comment type="subcellular location">
    <subcellularLocation>
        <location evidence="1">Cell membrane</location>
        <topology evidence="1">Multi-pass membrane protein</topology>
    </subcellularLocation>
</comment>
<dbReference type="KEGG" id="spu:115918068"/>
<evidence type="ECO:0000256" key="9">
    <source>
        <dbReference type="ARBA" id="ARBA00023224"/>
    </source>
</evidence>
<keyword evidence="3 10" id="KW-0812">Transmembrane</keyword>
<keyword evidence="9 10" id="KW-0807">Transducer</keyword>
<dbReference type="GO" id="GO:0007189">
    <property type="term" value="P:adenylate cyclase-activating G protein-coupled receptor signaling pathway"/>
    <property type="evidence" value="ECO:0000318"/>
    <property type="project" value="GO_Central"/>
</dbReference>
<keyword evidence="8" id="KW-0325">Glycoprotein</keyword>
<dbReference type="GeneID" id="591775"/>
<reference evidence="15" key="1">
    <citation type="submission" date="2015-02" db="EMBL/GenBank/DDBJ databases">
        <title>Genome sequencing for Strongylocentrotus purpuratus.</title>
        <authorList>
            <person name="Murali S."/>
            <person name="Liu Y."/>
            <person name="Vee V."/>
            <person name="English A."/>
            <person name="Wang M."/>
            <person name="Skinner E."/>
            <person name="Han Y."/>
            <person name="Muzny D.M."/>
            <person name="Worley K.C."/>
            <person name="Gibbs R.A."/>
        </authorList>
    </citation>
    <scope>NUCLEOTIDE SEQUENCE</scope>
</reference>
<keyword evidence="15" id="KW-1185">Reference proteome</keyword>
<protein>
    <recommendedName>
        <fullName evidence="13">G-protein coupled receptors family 1 profile domain-containing protein</fullName>
    </recommendedName>
</protein>
<dbReference type="CDD" id="cd00637">
    <property type="entry name" value="7tm_classA_rhodopsin-like"/>
    <property type="match status" value="1"/>
</dbReference>
<dbReference type="InParanoid" id="A0A7M7RJ18"/>
<evidence type="ECO:0000256" key="12">
    <source>
        <dbReference type="SAM" id="Phobius"/>
    </source>
</evidence>
<dbReference type="PANTHER" id="PTHR11866:SF16">
    <property type="entry name" value="PROSTAGLANDIN E2 RECEPTOR EP4 SUBTYPE-LIKE PROTEIN"/>
    <property type="match status" value="1"/>
</dbReference>
<dbReference type="GO" id="GO:0005886">
    <property type="term" value="C:plasma membrane"/>
    <property type="evidence" value="ECO:0000318"/>
    <property type="project" value="GO_Central"/>
</dbReference>
<feature type="transmembrane region" description="Helical" evidence="12">
    <location>
        <begin position="263"/>
        <end position="290"/>
    </location>
</feature>
<dbReference type="AlphaFoldDB" id="A0A7M7RJ18"/>
<dbReference type="GeneID" id="115918068"/>
<dbReference type="InterPro" id="IPR008365">
    <property type="entry name" value="Prostanoid_rcpt"/>
</dbReference>
<evidence type="ECO:0000256" key="3">
    <source>
        <dbReference type="ARBA" id="ARBA00022692"/>
    </source>
</evidence>
<evidence type="ECO:0000313" key="14">
    <source>
        <dbReference type="EnsemblMetazoa" id="XP_800671"/>
    </source>
</evidence>
<feature type="transmembrane region" description="Helical" evidence="12">
    <location>
        <begin position="407"/>
        <end position="431"/>
    </location>
</feature>
<dbReference type="OMA" id="FVYVLMK"/>
<dbReference type="PANTHER" id="PTHR11866">
    <property type="entry name" value="G-PROTEIN COUPLED RECEPTOR FAMILY 1 MEMBER"/>
    <property type="match status" value="1"/>
</dbReference>
<dbReference type="FunCoup" id="A0A7M7RJ18">
    <property type="interactions" value="281"/>
</dbReference>
<evidence type="ECO:0000256" key="7">
    <source>
        <dbReference type="ARBA" id="ARBA00023170"/>
    </source>
</evidence>
<dbReference type="RefSeq" id="XP_030839231.1">
    <property type="nucleotide sequence ID" value="XM_030983371.1"/>
</dbReference>
<feature type="transmembrane region" description="Helical" evidence="12">
    <location>
        <begin position="213"/>
        <end position="234"/>
    </location>
</feature>
<dbReference type="Pfam" id="PF00001">
    <property type="entry name" value="7tm_1"/>
    <property type="match status" value="1"/>
</dbReference>
<accession>A0A7M7RJ18</accession>
<dbReference type="Proteomes" id="UP000007110">
    <property type="component" value="Unassembled WGS sequence"/>
</dbReference>
<evidence type="ECO:0000256" key="10">
    <source>
        <dbReference type="RuleBase" id="RU000688"/>
    </source>
</evidence>
<feature type="region of interest" description="Disordered" evidence="11">
    <location>
        <begin position="303"/>
        <end position="368"/>
    </location>
</feature>
<keyword evidence="5 10" id="KW-0297">G-protein coupled receptor</keyword>
<feature type="domain" description="G-protein coupled receptors family 1 profile" evidence="13">
    <location>
        <begin position="106"/>
        <end position="429"/>
    </location>
</feature>
<dbReference type="PROSITE" id="PS00237">
    <property type="entry name" value="G_PROTEIN_RECEP_F1_1"/>
    <property type="match status" value="1"/>
</dbReference>
<sequence>MDEIIPHDSFQEVPTKGEPSSVMMSAVNTSTVSNYDIENSTNNVVVIMSTRTSTLSSTSSSSSVANRTSMMNLSTPSPYIPDEFVLENRMYFVPLITLILVIGIVANILAIVATRHAISKYRTHRSRKVTIASYLIQCLMMVDLSAVLVFFVRGMFYSLYNDLYFECDLNSVTNYFFSWSAGFINAIMCLERCIALSAPFYYHSNATISKARIAVIVVLVLAFLIAMLPIIGFGSYTTLINGTYYCIGPGDFTLEESGFDFPFGVLFLVTGLGILIFIHSCNVIVITKIIQIRQRALPMRRHVKKSEATDGMSTKSARSTKEETSFINGTYETTSSSTSAAGNNDIPDGDVGHHSPLRGGRRPKIKRPGRTEIRVAKQIIVISIVFTISWLPFYVQRLLKAFDVNQPNWYLLLVVVLLVSNHVVDPFVFVFMKQQSRDALKDLCMRCVCCRKCCAPPALSEPSNLSGNGRRIRGASRQDSGVVVVTDPIPNPAQILAQSPAHNPHQDHAHDTSDTSNPSPS</sequence>
<evidence type="ECO:0000256" key="1">
    <source>
        <dbReference type="ARBA" id="ARBA00004651"/>
    </source>
</evidence>
<dbReference type="OrthoDB" id="5959154at2759"/>
<evidence type="ECO:0000256" key="6">
    <source>
        <dbReference type="ARBA" id="ARBA00023136"/>
    </source>
</evidence>
<keyword evidence="2" id="KW-1003">Cell membrane</keyword>
<dbReference type="PRINTS" id="PR00237">
    <property type="entry name" value="GPCRRHODOPSN"/>
</dbReference>
<dbReference type="RefSeq" id="XP_800671.2">
    <property type="nucleotide sequence ID" value="XM_795578.4"/>
</dbReference>
<evidence type="ECO:0000256" key="8">
    <source>
        <dbReference type="ARBA" id="ARBA00023180"/>
    </source>
</evidence>
<feature type="transmembrane region" description="Helical" evidence="12">
    <location>
        <begin position="375"/>
        <end position="395"/>
    </location>
</feature>
<evidence type="ECO:0000256" key="5">
    <source>
        <dbReference type="ARBA" id="ARBA00023040"/>
    </source>
</evidence>
<keyword evidence="4 12" id="KW-1133">Transmembrane helix</keyword>